<dbReference type="Pfam" id="PF00067">
    <property type="entry name" value="p450"/>
    <property type="match status" value="2"/>
</dbReference>
<evidence type="ECO:0000256" key="8">
    <source>
        <dbReference type="ARBA" id="ARBA00022617"/>
    </source>
</evidence>
<evidence type="ECO:0000256" key="9">
    <source>
        <dbReference type="ARBA" id="ARBA00022723"/>
    </source>
</evidence>
<dbReference type="InterPro" id="IPR017972">
    <property type="entry name" value="Cyt_P450_CS"/>
</dbReference>
<evidence type="ECO:0000256" key="5">
    <source>
        <dbReference type="ARBA" id="ARBA00012764"/>
    </source>
</evidence>
<evidence type="ECO:0000313" key="26">
    <source>
        <dbReference type="Proteomes" id="UP001159427"/>
    </source>
</evidence>
<keyword evidence="9" id="KW-0479">Metal-binding</keyword>
<dbReference type="SUPFAM" id="SSF48264">
    <property type="entry name" value="Cytochrome P450"/>
    <property type="match status" value="2"/>
</dbReference>
<dbReference type="CDD" id="cd11054">
    <property type="entry name" value="CYP24A1-like"/>
    <property type="match status" value="2"/>
</dbReference>
<evidence type="ECO:0000256" key="3">
    <source>
        <dbReference type="ARBA" id="ARBA00005108"/>
    </source>
</evidence>
<dbReference type="EMBL" id="CALNXI010000476">
    <property type="protein sequence ID" value="CAH3027867.1"/>
    <property type="molecule type" value="Genomic_DNA"/>
</dbReference>
<keyword evidence="10" id="KW-0999">Mitochondrion inner membrane</keyword>
<dbReference type="PRINTS" id="PR00385">
    <property type="entry name" value="P450"/>
</dbReference>
<keyword evidence="13" id="KW-0408">Iron</keyword>
<keyword evidence="16" id="KW-0496">Mitochondrion</keyword>
<evidence type="ECO:0000256" key="6">
    <source>
        <dbReference type="ARBA" id="ARBA00019844"/>
    </source>
</evidence>
<dbReference type="InterPro" id="IPR001128">
    <property type="entry name" value="Cyt_P450"/>
</dbReference>
<proteinExistence type="inferred from homology"/>
<organism evidence="25 26">
    <name type="scientific">Porites evermanni</name>
    <dbReference type="NCBI Taxonomy" id="104178"/>
    <lineage>
        <taxon>Eukaryota</taxon>
        <taxon>Metazoa</taxon>
        <taxon>Cnidaria</taxon>
        <taxon>Anthozoa</taxon>
        <taxon>Hexacorallia</taxon>
        <taxon>Scleractinia</taxon>
        <taxon>Fungiina</taxon>
        <taxon>Poritidae</taxon>
        <taxon>Porites</taxon>
    </lineage>
</organism>
<evidence type="ECO:0000256" key="7">
    <source>
        <dbReference type="ARBA" id="ARBA00022548"/>
    </source>
</evidence>
<sequence>MAFVRNLKPSRLSWAHYKQQTIIFNKWNRAIALPVSSVVLSGNDTVKSFADLPGPVNLPVVGTSWSVLVGKKGESLGKRILSVQRDHVNKYGNILKQSLAGHTMVEIADPADVTKVLRSEAKYPQRFEFPILDYYREKRQKIPGVFFADGPEWYKLRSVLSKRMLRPKQVADYASGFNDIITDFVYRLRSVREPKESAHAYEVSELDNELFKWSFESVAEMLFDKRFGCLEPQVNEEAQIFIKAVGDFLHNAVVVGFLPVWFYKIYETQQFKEFCNNFDIMYKYAELFIERRIKELKPHDSTRLEDDKAGFFEYLLSSGKLTIADLLACVIDVLFAGVDTTSNTMQWVLYMMAKHPNRQEILRHEVISVLGNETIASPTDLSQMPYLKAWVRETLRLYPVLSALFRILPTDMVLSGYHIPAGTQVNVLAYYMSRDESIFKDAHKFQPERWLRDKEPHSSKFIDSKEVFSSIPFGIGTRMCLGRRIAELELHLLLARIVQQFDIRYPPDADDVQPYNRGVTIPDRPKELSWAHYKQQTIIFNKWNRAIALPVSSVVLSGNDTVKSFADLPGPVNLPVVGTSWSVLVGKKGESLGKRILSVQRDHVNKYGNILKQSLAGHTMVEIADPADVTKVLRSEAKYPQRFEFPILDYYREKRQKIPGVFFADGPEWYKLRSVLSKRMLRPKQVADYASGFNDIITDFVYRLRSVREPKESAHAYEVSELDNELFKWSFESVAEMLFDKRFGCLEPQVNEEAQIFIKAVGDFLHNAVVVGFLPVWFYKIYETQQFKEFSNNFDIMYKYAELFIERRIKELKAKPLDSTRLEDDKAGFFEYLLSSGKLTIADLLACVIDVLFAGVDTTSNTMQWVLYMMAKHPNRQDILRHEVISVLGNETIASPSELSQMPYLKAWVRETLRLYPVLSALFRILPTDMVLSGYHIPAGTQVNVLACYMSRDESIFKDAHKFQPERWLRDKEPHSSKFIDSKEVFSSIPFGFGTRMCLGRRIAELELHLLLARIVQQFDIRYPPDADDVQPYNRGVTIPDRPLRVQFVDRTF</sequence>
<reference evidence="25 26" key="1">
    <citation type="submission" date="2022-05" db="EMBL/GenBank/DDBJ databases">
        <authorList>
            <consortium name="Genoscope - CEA"/>
            <person name="William W."/>
        </authorList>
    </citation>
    <scope>NUCLEOTIDE SEQUENCE [LARGE SCALE GENOMIC DNA]</scope>
</reference>
<evidence type="ECO:0000256" key="4">
    <source>
        <dbReference type="ARBA" id="ARBA00010617"/>
    </source>
</evidence>
<keyword evidence="19" id="KW-0753">Steroid metabolism</keyword>
<dbReference type="InterPro" id="IPR050479">
    <property type="entry name" value="CYP11_CYP27_families"/>
</dbReference>
<comment type="pathway">
    <text evidence="3">Lipid metabolism; C21-steroid hormone metabolism.</text>
</comment>
<keyword evidence="15" id="KW-0443">Lipid metabolism</keyword>
<comment type="subcellular location">
    <subcellularLocation>
        <location evidence="2">Mitochondrion inner membrane</location>
        <topology evidence="2">Peripheral membrane protein</topology>
    </subcellularLocation>
</comment>
<dbReference type="Proteomes" id="UP001159427">
    <property type="component" value="Unassembled WGS sequence"/>
</dbReference>
<evidence type="ECO:0000256" key="13">
    <source>
        <dbReference type="ARBA" id="ARBA00023004"/>
    </source>
</evidence>
<keyword evidence="14" id="KW-0503">Monooxygenase</keyword>
<evidence type="ECO:0000256" key="23">
    <source>
        <dbReference type="ARBA" id="ARBA00033274"/>
    </source>
</evidence>
<evidence type="ECO:0000256" key="12">
    <source>
        <dbReference type="ARBA" id="ARBA00023002"/>
    </source>
</evidence>
<dbReference type="PANTHER" id="PTHR24279">
    <property type="entry name" value="CYTOCHROME P450"/>
    <property type="match status" value="1"/>
</dbReference>
<comment type="cofactor">
    <cofactor evidence="1">
        <name>heme</name>
        <dbReference type="ChEBI" id="CHEBI:30413"/>
    </cofactor>
</comment>
<evidence type="ECO:0000256" key="22">
    <source>
        <dbReference type="ARBA" id="ARBA00032666"/>
    </source>
</evidence>
<evidence type="ECO:0000256" key="10">
    <source>
        <dbReference type="ARBA" id="ARBA00022792"/>
    </source>
</evidence>
<keyword evidence="17" id="KW-0472">Membrane</keyword>
<keyword evidence="7" id="KW-0153">Cholesterol metabolism</keyword>
<keyword evidence="11" id="KW-0809">Transit peptide</keyword>
<evidence type="ECO:0000256" key="24">
    <source>
        <dbReference type="ARBA" id="ARBA00033394"/>
    </source>
</evidence>
<keyword evidence="8" id="KW-0349">Heme</keyword>
<dbReference type="PROSITE" id="PS00086">
    <property type="entry name" value="CYTOCHROME_P450"/>
    <property type="match status" value="2"/>
</dbReference>
<keyword evidence="26" id="KW-1185">Reference proteome</keyword>
<accession>A0ABN8MEI8</accession>
<name>A0ABN8MEI8_9CNID</name>
<dbReference type="InterPro" id="IPR002401">
    <property type="entry name" value="Cyt_P450_E_grp-I"/>
</dbReference>
<dbReference type="PANTHER" id="PTHR24279:SF3">
    <property type="entry name" value="CHOLESTEROL SIDE-CHAIN CLEAVAGE ENZYME, MITOCHONDRIAL"/>
    <property type="match status" value="1"/>
</dbReference>
<evidence type="ECO:0000256" key="14">
    <source>
        <dbReference type="ARBA" id="ARBA00023033"/>
    </source>
</evidence>
<evidence type="ECO:0000256" key="15">
    <source>
        <dbReference type="ARBA" id="ARBA00023098"/>
    </source>
</evidence>
<evidence type="ECO:0000256" key="11">
    <source>
        <dbReference type="ARBA" id="ARBA00022946"/>
    </source>
</evidence>
<evidence type="ECO:0000313" key="25">
    <source>
        <dbReference type="EMBL" id="CAH3027867.1"/>
    </source>
</evidence>
<evidence type="ECO:0000256" key="16">
    <source>
        <dbReference type="ARBA" id="ARBA00023128"/>
    </source>
</evidence>
<comment type="similarity">
    <text evidence="4">Belongs to the cytochrome P450 family.</text>
</comment>
<comment type="caution">
    <text evidence="25">The sequence shown here is derived from an EMBL/GenBank/DDBJ whole genome shotgun (WGS) entry which is preliminary data.</text>
</comment>
<gene>
    <name evidence="25" type="ORF">PEVE_00032584</name>
</gene>
<dbReference type="EC" id="1.14.15.6" evidence="5"/>
<evidence type="ECO:0000256" key="17">
    <source>
        <dbReference type="ARBA" id="ARBA00023136"/>
    </source>
</evidence>
<dbReference type="PRINTS" id="PR00463">
    <property type="entry name" value="EP450I"/>
</dbReference>
<evidence type="ECO:0000256" key="1">
    <source>
        <dbReference type="ARBA" id="ARBA00001971"/>
    </source>
</evidence>
<evidence type="ECO:0000256" key="20">
    <source>
        <dbReference type="ARBA" id="ARBA00023250"/>
    </source>
</evidence>
<protein>
    <recommendedName>
        <fullName evidence="6">Cholesterol side-chain cleavage enzyme, mitochondrial</fullName>
        <ecNumber evidence="5">1.14.15.6</ecNumber>
    </recommendedName>
    <alternativeName>
        <fullName evidence="21">CYPXIA1</fullName>
    </alternativeName>
    <alternativeName>
        <fullName evidence="23">Cholesterol desmolase</fullName>
    </alternativeName>
    <alternativeName>
        <fullName evidence="22">Cytochrome P450 11A1</fullName>
    </alternativeName>
    <alternativeName>
        <fullName evidence="24">Cytochrome P450(scc)</fullName>
    </alternativeName>
</protein>
<keyword evidence="12" id="KW-0560">Oxidoreductase</keyword>
<keyword evidence="18" id="KW-1207">Sterol metabolism</keyword>
<evidence type="ECO:0000256" key="19">
    <source>
        <dbReference type="ARBA" id="ARBA00023221"/>
    </source>
</evidence>
<evidence type="ECO:0000256" key="2">
    <source>
        <dbReference type="ARBA" id="ARBA00004637"/>
    </source>
</evidence>
<evidence type="ECO:0000256" key="21">
    <source>
        <dbReference type="ARBA" id="ARBA00030343"/>
    </source>
</evidence>
<dbReference type="InterPro" id="IPR036396">
    <property type="entry name" value="Cyt_P450_sf"/>
</dbReference>
<dbReference type="Gene3D" id="1.10.630.10">
    <property type="entry name" value="Cytochrome P450"/>
    <property type="match status" value="2"/>
</dbReference>
<keyword evidence="20" id="KW-0755">Steroidogenesis</keyword>
<evidence type="ECO:0000256" key="18">
    <source>
        <dbReference type="ARBA" id="ARBA00023166"/>
    </source>
</evidence>